<evidence type="ECO:0000313" key="5">
    <source>
        <dbReference type="EMBL" id="KAI8038861.1"/>
    </source>
</evidence>
<name>A0A9P9YL00_9MUSC</name>
<reference evidence="5" key="1">
    <citation type="journal article" date="2023" name="Genome Biol. Evol.">
        <title>Long-read-based Genome Assembly of Drosophila gunungcola Reveals Fewer Chemosensory Genes in Flower-breeding Species.</title>
        <authorList>
            <person name="Negi A."/>
            <person name="Liao B.Y."/>
            <person name="Yeh S.D."/>
        </authorList>
    </citation>
    <scope>NUCLEOTIDE SEQUENCE</scope>
    <source>
        <strain evidence="5">Sukarami</strain>
    </source>
</reference>
<accession>A0A9P9YL00</accession>
<feature type="domain" description="Disease resistance R13L4/SHOC-2-like LRR" evidence="4">
    <location>
        <begin position="116"/>
        <end position="200"/>
    </location>
</feature>
<dbReference type="InterPro" id="IPR001611">
    <property type="entry name" value="Leu-rich_rpt"/>
</dbReference>
<dbReference type="Pfam" id="PF23598">
    <property type="entry name" value="LRR_14"/>
    <property type="match status" value="1"/>
</dbReference>
<dbReference type="SMART" id="SM00369">
    <property type="entry name" value="LRR_TYP"/>
    <property type="match status" value="5"/>
</dbReference>
<evidence type="ECO:0000256" key="3">
    <source>
        <dbReference type="SAM" id="Phobius"/>
    </source>
</evidence>
<dbReference type="GO" id="GO:0005737">
    <property type="term" value="C:cytoplasm"/>
    <property type="evidence" value="ECO:0007669"/>
    <property type="project" value="TreeGrafter"/>
</dbReference>
<proteinExistence type="predicted"/>
<dbReference type="FunFam" id="3.80.10.10:FF:000696">
    <property type="entry name" value="GH23033"/>
    <property type="match status" value="1"/>
</dbReference>
<organism evidence="5 6">
    <name type="scientific">Drosophila gunungcola</name>
    <name type="common">fruit fly</name>
    <dbReference type="NCBI Taxonomy" id="103775"/>
    <lineage>
        <taxon>Eukaryota</taxon>
        <taxon>Metazoa</taxon>
        <taxon>Ecdysozoa</taxon>
        <taxon>Arthropoda</taxon>
        <taxon>Hexapoda</taxon>
        <taxon>Insecta</taxon>
        <taxon>Pterygota</taxon>
        <taxon>Neoptera</taxon>
        <taxon>Endopterygota</taxon>
        <taxon>Diptera</taxon>
        <taxon>Brachycera</taxon>
        <taxon>Muscomorpha</taxon>
        <taxon>Ephydroidea</taxon>
        <taxon>Drosophilidae</taxon>
        <taxon>Drosophila</taxon>
        <taxon>Sophophora</taxon>
    </lineage>
</organism>
<dbReference type="EMBL" id="JAMKOV010000007">
    <property type="protein sequence ID" value="KAI8038861.1"/>
    <property type="molecule type" value="Genomic_DNA"/>
</dbReference>
<keyword evidence="3" id="KW-1133">Transmembrane helix</keyword>
<keyword evidence="3" id="KW-0472">Membrane</keyword>
<keyword evidence="1" id="KW-0433">Leucine-rich repeat</keyword>
<sequence>MSVDDSERSVKDGRFSFTAESKLLLLILVVLPLGLSHWVAVVALVAVVAVFVWRAAVPNDDPVRALCNCNGIAMNKTILHWSYLNFKDVPMDLFLYEDLEEVYLKENFISVIPKWLLNITTLKFIHLAGNNLSELPADIYLLENLEFLDVSNNELKQLPPTLGLLLSLQQLNVSGNQLAELPVELSSLRNLEHLNIAKNQFRRLPIQLSECVRLNELNVSDNEALVHIPERISNLPMLQSLAADRCALVYLPAALSKFMNHVRIFHNTAINYIPMVYEKFYQNFYDNRQRSTPIAVRRKGLFWVRELETNSRLVLPVGTRTVFPVPSAENRVTLYDDCLHALQSLNRSVPVYENAALHRLLPEPYIGAHINNGPIARCTTSTCSSCLYTSYYFMVVKRRGSTSKQLFTCNFCTNRCALLWLASNDKKYYQVTWRVSDDDDDDADAAHVSSGK</sequence>
<evidence type="ECO:0000256" key="2">
    <source>
        <dbReference type="ARBA" id="ARBA00022737"/>
    </source>
</evidence>
<keyword evidence="2" id="KW-0677">Repeat</keyword>
<comment type="caution">
    <text evidence="5">The sequence shown here is derived from an EMBL/GenBank/DDBJ whole genome shotgun (WGS) entry which is preliminary data.</text>
</comment>
<dbReference type="InterPro" id="IPR032675">
    <property type="entry name" value="LRR_dom_sf"/>
</dbReference>
<keyword evidence="6" id="KW-1185">Reference proteome</keyword>
<dbReference type="InterPro" id="IPR055414">
    <property type="entry name" value="LRR_R13L4/SHOC2-like"/>
</dbReference>
<dbReference type="Proteomes" id="UP001059596">
    <property type="component" value="Unassembled WGS sequence"/>
</dbReference>
<keyword evidence="3" id="KW-0812">Transmembrane</keyword>
<gene>
    <name evidence="5" type="ORF">M5D96_008774</name>
</gene>
<feature type="transmembrane region" description="Helical" evidence="3">
    <location>
        <begin position="23"/>
        <end position="53"/>
    </location>
</feature>
<evidence type="ECO:0000259" key="4">
    <source>
        <dbReference type="Pfam" id="PF23598"/>
    </source>
</evidence>
<dbReference type="PANTHER" id="PTHR48051:SF1">
    <property type="entry name" value="RAS SUPPRESSOR PROTEIN 1"/>
    <property type="match status" value="1"/>
</dbReference>
<dbReference type="AlphaFoldDB" id="A0A9P9YL00"/>
<evidence type="ECO:0000313" key="6">
    <source>
        <dbReference type="Proteomes" id="UP001059596"/>
    </source>
</evidence>
<dbReference type="SUPFAM" id="SSF52058">
    <property type="entry name" value="L domain-like"/>
    <property type="match status" value="1"/>
</dbReference>
<protein>
    <recommendedName>
        <fullName evidence="4">Disease resistance R13L4/SHOC-2-like LRR domain-containing protein</fullName>
    </recommendedName>
</protein>
<dbReference type="PROSITE" id="PS51450">
    <property type="entry name" value="LRR"/>
    <property type="match status" value="2"/>
</dbReference>
<dbReference type="InterPro" id="IPR003591">
    <property type="entry name" value="Leu-rich_rpt_typical-subtyp"/>
</dbReference>
<dbReference type="SMART" id="SM00364">
    <property type="entry name" value="LRR_BAC"/>
    <property type="match status" value="5"/>
</dbReference>
<dbReference type="Gene3D" id="3.80.10.10">
    <property type="entry name" value="Ribonuclease Inhibitor"/>
    <property type="match status" value="1"/>
</dbReference>
<evidence type="ECO:0000256" key="1">
    <source>
        <dbReference type="ARBA" id="ARBA00022614"/>
    </source>
</evidence>
<dbReference type="InterPro" id="IPR050216">
    <property type="entry name" value="LRR_domain-containing"/>
</dbReference>
<dbReference type="PANTHER" id="PTHR48051">
    <property type="match status" value="1"/>
</dbReference>